<protein>
    <submittedName>
        <fullName evidence="1">Uncharacterized protein</fullName>
    </submittedName>
</protein>
<accession>A0A059KNB3</accession>
<comment type="caution">
    <text evidence="1">The sequence shown here is derived from an EMBL/GenBank/DDBJ whole genome shotgun (WGS) entry which is preliminary data.</text>
</comment>
<evidence type="ECO:0000313" key="2">
    <source>
        <dbReference type="Proteomes" id="UP000026714"/>
    </source>
</evidence>
<proteinExistence type="predicted"/>
<dbReference type="EMBL" id="AZRA01000035">
    <property type="protein sequence ID" value="KDB52946.1"/>
    <property type="molecule type" value="Genomic_DNA"/>
</dbReference>
<gene>
    <name evidence="1" type="ORF">X805_14650</name>
</gene>
<evidence type="ECO:0000313" key="1">
    <source>
        <dbReference type="EMBL" id="KDB52946.1"/>
    </source>
</evidence>
<sequence length="40" mass="4507">MRSRRSVLENSKHSDSPLGKTLAMRLASLAQDWRPSLLTP</sequence>
<organism evidence="1 2">
    <name type="scientific">Sphaerotilus natans subsp. natans DSM 6575</name>
    <dbReference type="NCBI Taxonomy" id="1286631"/>
    <lineage>
        <taxon>Bacteria</taxon>
        <taxon>Pseudomonadati</taxon>
        <taxon>Pseudomonadota</taxon>
        <taxon>Betaproteobacteria</taxon>
        <taxon>Burkholderiales</taxon>
        <taxon>Sphaerotilaceae</taxon>
        <taxon>Sphaerotilus</taxon>
    </lineage>
</organism>
<reference evidence="1 2" key="1">
    <citation type="journal article" date="2014" name="FEMS Microbiol. Ecol.">
        <title>Sphaerotilus natans encrusted with nanoball-shaped Fe(III) oxide minerals formed by nitrate-reducing mixotrophic Fe(II) oxidation.</title>
        <authorList>
            <person name="Park S."/>
            <person name="Kim D.H."/>
            <person name="Lee J.H."/>
            <person name="Hur H.G."/>
        </authorList>
    </citation>
    <scope>NUCLEOTIDE SEQUENCE [LARGE SCALE GENOMIC DNA]</scope>
    <source>
        <strain evidence="1 2">DSM 6575</strain>
    </source>
</reference>
<keyword evidence="2" id="KW-1185">Reference proteome</keyword>
<dbReference type="Proteomes" id="UP000026714">
    <property type="component" value="Unassembled WGS sequence"/>
</dbReference>
<dbReference type="AlphaFoldDB" id="A0A059KNB3"/>
<name>A0A059KNB3_9BURK</name>